<dbReference type="Proteomes" id="UP000235786">
    <property type="component" value="Unassembled WGS sequence"/>
</dbReference>
<proteinExistence type="predicted"/>
<dbReference type="EMBL" id="KZ613978">
    <property type="protein sequence ID" value="PMD29076.1"/>
    <property type="molecule type" value="Genomic_DNA"/>
</dbReference>
<sequence>MIRARNVASPATAVVLCMALAYPYLLVRVWYFWAMPACIEMAQGVVDIALDCWWREVLDIDPSGVPPRLVTL</sequence>
<evidence type="ECO:0000256" key="1">
    <source>
        <dbReference type="SAM" id="Phobius"/>
    </source>
</evidence>
<reference evidence="2 3" key="1">
    <citation type="submission" date="2016-04" db="EMBL/GenBank/DDBJ databases">
        <title>A degradative enzymes factory behind the ericoid mycorrhizal symbiosis.</title>
        <authorList>
            <consortium name="DOE Joint Genome Institute"/>
            <person name="Martino E."/>
            <person name="Morin E."/>
            <person name="Grelet G."/>
            <person name="Kuo A."/>
            <person name="Kohler A."/>
            <person name="Daghino S."/>
            <person name="Barry K."/>
            <person name="Choi C."/>
            <person name="Cichocki N."/>
            <person name="Clum A."/>
            <person name="Copeland A."/>
            <person name="Hainaut M."/>
            <person name="Haridas S."/>
            <person name="Labutti K."/>
            <person name="Lindquist E."/>
            <person name="Lipzen A."/>
            <person name="Khouja H.-R."/>
            <person name="Murat C."/>
            <person name="Ohm R."/>
            <person name="Olson A."/>
            <person name="Spatafora J."/>
            <person name="Veneault-Fourrey C."/>
            <person name="Henrissat B."/>
            <person name="Grigoriev I."/>
            <person name="Martin F."/>
            <person name="Perotto S."/>
        </authorList>
    </citation>
    <scope>NUCLEOTIDE SEQUENCE [LARGE SCALE GENOMIC DNA]</scope>
    <source>
        <strain evidence="2 3">F</strain>
    </source>
</reference>
<dbReference type="AlphaFoldDB" id="A0A2J6QS37"/>
<organism evidence="2 3">
    <name type="scientific">Hyaloscypha variabilis (strain UAMH 11265 / GT02V1 / F)</name>
    <name type="common">Meliniomyces variabilis</name>
    <dbReference type="NCBI Taxonomy" id="1149755"/>
    <lineage>
        <taxon>Eukaryota</taxon>
        <taxon>Fungi</taxon>
        <taxon>Dikarya</taxon>
        <taxon>Ascomycota</taxon>
        <taxon>Pezizomycotina</taxon>
        <taxon>Leotiomycetes</taxon>
        <taxon>Helotiales</taxon>
        <taxon>Hyaloscyphaceae</taxon>
        <taxon>Hyaloscypha</taxon>
        <taxon>Hyaloscypha variabilis</taxon>
    </lineage>
</organism>
<name>A0A2J6QS37_HYAVF</name>
<evidence type="ECO:0000313" key="3">
    <source>
        <dbReference type="Proteomes" id="UP000235786"/>
    </source>
</evidence>
<protein>
    <submittedName>
        <fullName evidence="2">Uncharacterized protein</fullName>
    </submittedName>
</protein>
<gene>
    <name evidence="2" type="ORF">L207DRAFT_521189</name>
</gene>
<evidence type="ECO:0000313" key="2">
    <source>
        <dbReference type="EMBL" id="PMD29076.1"/>
    </source>
</evidence>
<keyword evidence="1" id="KW-1133">Transmembrane helix</keyword>
<feature type="transmembrane region" description="Helical" evidence="1">
    <location>
        <begin position="12"/>
        <end position="33"/>
    </location>
</feature>
<keyword evidence="1" id="KW-0472">Membrane</keyword>
<keyword evidence="1" id="KW-0812">Transmembrane</keyword>
<accession>A0A2J6QS37</accession>
<keyword evidence="3" id="KW-1185">Reference proteome</keyword>